<sequence>NMMPILDDERICRLTRMAGNGLCVTKLSKDPLKEVHGDVRSAPEPTGVKADIM</sequence>
<comment type="caution">
    <text evidence="1">The sequence shown here is derived from an EMBL/GenBank/DDBJ whole genome shotgun (WGS) entry which is preliminary data.</text>
</comment>
<proteinExistence type="predicted"/>
<dbReference type="AlphaFoldDB" id="A0A392TY16"/>
<dbReference type="EMBL" id="LXQA010670940">
    <property type="protein sequence ID" value="MCI65170.1"/>
    <property type="molecule type" value="Genomic_DNA"/>
</dbReference>
<evidence type="ECO:0000313" key="2">
    <source>
        <dbReference type="Proteomes" id="UP000265520"/>
    </source>
</evidence>
<keyword evidence="2" id="KW-1185">Reference proteome</keyword>
<feature type="non-terminal residue" evidence="1">
    <location>
        <position position="1"/>
    </location>
</feature>
<dbReference type="Proteomes" id="UP000265520">
    <property type="component" value="Unassembled WGS sequence"/>
</dbReference>
<reference evidence="1 2" key="1">
    <citation type="journal article" date="2018" name="Front. Plant Sci.">
        <title>Red Clover (Trifolium pratense) and Zigzag Clover (T. medium) - A Picture of Genomic Similarities and Differences.</title>
        <authorList>
            <person name="Dluhosova J."/>
            <person name="Istvanek J."/>
            <person name="Nedelnik J."/>
            <person name="Repkova J."/>
        </authorList>
    </citation>
    <scope>NUCLEOTIDE SEQUENCE [LARGE SCALE GENOMIC DNA]</scope>
    <source>
        <strain evidence="2">cv. 10/8</strain>
        <tissue evidence="1">Leaf</tissue>
    </source>
</reference>
<evidence type="ECO:0000313" key="1">
    <source>
        <dbReference type="EMBL" id="MCI65170.1"/>
    </source>
</evidence>
<name>A0A392TY16_9FABA</name>
<protein>
    <submittedName>
        <fullName evidence="1">Uncharacterized protein</fullName>
    </submittedName>
</protein>
<accession>A0A392TY16</accession>
<organism evidence="1 2">
    <name type="scientific">Trifolium medium</name>
    <dbReference type="NCBI Taxonomy" id="97028"/>
    <lineage>
        <taxon>Eukaryota</taxon>
        <taxon>Viridiplantae</taxon>
        <taxon>Streptophyta</taxon>
        <taxon>Embryophyta</taxon>
        <taxon>Tracheophyta</taxon>
        <taxon>Spermatophyta</taxon>
        <taxon>Magnoliopsida</taxon>
        <taxon>eudicotyledons</taxon>
        <taxon>Gunneridae</taxon>
        <taxon>Pentapetalae</taxon>
        <taxon>rosids</taxon>
        <taxon>fabids</taxon>
        <taxon>Fabales</taxon>
        <taxon>Fabaceae</taxon>
        <taxon>Papilionoideae</taxon>
        <taxon>50 kb inversion clade</taxon>
        <taxon>NPAAA clade</taxon>
        <taxon>Hologalegina</taxon>
        <taxon>IRL clade</taxon>
        <taxon>Trifolieae</taxon>
        <taxon>Trifolium</taxon>
    </lineage>
</organism>